<dbReference type="Pfam" id="PF13649">
    <property type="entry name" value="Methyltransf_25"/>
    <property type="match status" value="1"/>
</dbReference>
<proteinExistence type="predicted"/>
<reference evidence="2 3" key="1">
    <citation type="submission" date="2023-06" db="EMBL/GenBank/DDBJ databases">
        <title>Five Gram-positive bacteria isolated from mangrove sediments in Shenzhen, Guangdong, China.</title>
        <authorList>
            <person name="Yu S."/>
            <person name="Zheng W."/>
            <person name="Huang Y."/>
        </authorList>
    </citation>
    <scope>NUCLEOTIDE SEQUENCE [LARGE SCALE GENOMIC DNA]</scope>
    <source>
        <strain evidence="2 3">SaN35-3</strain>
    </source>
</reference>
<keyword evidence="3" id="KW-1185">Reference proteome</keyword>
<evidence type="ECO:0000313" key="2">
    <source>
        <dbReference type="EMBL" id="WLR42135.1"/>
    </source>
</evidence>
<dbReference type="Gene3D" id="3.40.50.150">
    <property type="entry name" value="Vaccinia Virus protein VP39"/>
    <property type="match status" value="1"/>
</dbReference>
<dbReference type="InterPro" id="IPR029063">
    <property type="entry name" value="SAM-dependent_MTases_sf"/>
</dbReference>
<name>A0ABY9JUM7_9BACI</name>
<evidence type="ECO:0000313" key="3">
    <source>
        <dbReference type="Proteomes" id="UP001197974"/>
    </source>
</evidence>
<organism evidence="2 3">
    <name type="scientific">Bacillus carboniphilus</name>
    <dbReference type="NCBI Taxonomy" id="86663"/>
    <lineage>
        <taxon>Bacteria</taxon>
        <taxon>Bacillati</taxon>
        <taxon>Bacillota</taxon>
        <taxon>Bacilli</taxon>
        <taxon>Bacillales</taxon>
        <taxon>Bacillaceae</taxon>
        <taxon>Bacillus</taxon>
    </lineage>
</organism>
<dbReference type="GO" id="GO:0032259">
    <property type="term" value="P:methylation"/>
    <property type="evidence" value="ECO:0007669"/>
    <property type="project" value="UniProtKB-KW"/>
</dbReference>
<feature type="domain" description="Methyltransferase" evidence="1">
    <location>
        <begin position="40"/>
        <end position="135"/>
    </location>
</feature>
<evidence type="ECO:0000259" key="1">
    <source>
        <dbReference type="Pfam" id="PF13649"/>
    </source>
</evidence>
<dbReference type="SUPFAM" id="SSF53335">
    <property type="entry name" value="S-adenosyl-L-methionine-dependent methyltransferases"/>
    <property type="match status" value="1"/>
</dbReference>
<keyword evidence="2" id="KW-0808">Transferase</keyword>
<dbReference type="RefSeq" id="WP_226540593.1">
    <property type="nucleotide sequence ID" value="NZ_CP129013.1"/>
</dbReference>
<accession>A0ABY9JUM7</accession>
<gene>
    <name evidence="2" type="ORF">LC087_15420</name>
</gene>
<dbReference type="GO" id="GO:0008168">
    <property type="term" value="F:methyltransferase activity"/>
    <property type="evidence" value="ECO:0007669"/>
    <property type="project" value="UniProtKB-KW"/>
</dbReference>
<sequence length="250" mass="28775">MIHSYGQLAVEVYDLEKPLGESFKVVEYYLQRLDGCQGRILEAEVGLGRVYIPLLEKGLKIEGFDSSKDMLACCEARCNEKGLTPSLYKGEMMSFSRHKLFDAIIIPAGTFHLVEKRREAMQSLRNFLKHLSPNGRIIMDLYLPTPDKGPSIQTWEMNDKEMITLTKSIIENNMLDQKRISLLKYEKWSNGKSVAQELHRIPFRWYGLKEFKLILERIGFSAVTVSANYQYRKQPQSSQDTLTIEAVKGK</sequence>
<dbReference type="Gene3D" id="2.20.25.110">
    <property type="entry name" value="S-adenosyl-L-methionine-dependent methyltransferases"/>
    <property type="match status" value="1"/>
</dbReference>
<keyword evidence="2" id="KW-0489">Methyltransferase</keyword>
<protein>
    <submittedName>
        <fullName evidence="2">Class I SAM-dependent methyltransferase</fullName>
        <ecNumber evidence="2">2.1.-.-</ecNumber>
    </submittedName>
</protein>
<dbReference type="CDD" id="cd02440">
    <property type="entry name" value="AdoMet_MTases"/>
    <property type="match status" value="1"/>
</dbReference>
<dbReference type="InterPro" id="IPR041698">
    <property type="entry name" value="Methyltransf_25"/>
</dbReference>
<dbReference type="EMBL" id="CP129013">
    <property type="protein sequence ID" value="WLR42135.1"/>
    <property type="molecule type" value="Genomic_DNA"/>
</dbReference>
<dbReference type="Proteomes" id="UP001197974">
    <property type="component" value="Chromosome"/>
</dbReference>
<dbReference type="EC" id="2.1.-.-" evidence="2"/>